<dbReference type="AlphaFoldDB" id="A0A846QFU5"/>
<feature type="transmembrane region" description="Helical" evidence="1">
    <location>
        <begin position="39"/>
        <end position="57"/>
    </location>
</feature>
<accession>A0A846QFU5</accession>
<protein>
    <submittedName>
        <fullName evidence="2">Uncharacterized protein</fullName>
    </submittedName>
</protein>
<evidence type="ECO:0000313" key="2">
    <source>
        <dbReference type="EMBL" id="NJB67666.1"/>
    </source>
</evidence>
<feature type="transmembrane region" description="Helical" evidence="1">
    <location>
        <begin position="69"/>
        <end position="87"/>
    </location>
</feature>
<dbReference type="EMBL" id="JAATJA010000001">
    <property type="protein sequence ID" value="NJB67666.1"/>
    <property type="molecule type" value="Genomic_DNA"/>
</dbReference>
<keyword evidence="1" id="KW-1133">Transmembrane helix</keyword>
<keyword evidence="1" id="KW-0812">Transmembrane</keyword>
<feature type="transmembrane region" description="Helical" evidence="1">
    <location>
        <begin position="246"/>
        <end position="265"/>
    </location>
</feature>
<feature type="transmembrane region" description="Helical" evidence="1">
    <location>
        <begin position="148"/>
        <end position="166"/>
    </location>
</feature>
<organism evidence="2 3">
    <name type="scientific">Desulfobaculum xiamenense</name>
    <dbReference type="NCBI Taxonomy" id="995050"/>
    <lineage>
        <taxon>Bacteria</taxon>
        <taxon>Pseudomonadati</taxon>
        <taxon>Thermodesulfobacteriota</taxon>
        <taxon>Desulfovibrionia</taxon>
        <taxon>Desulfovibrionales</taxon>
        <taxon>Desulfovibrionaceae</taxon>
        <taxon>Desulfobaculum</taxon>
    </lineage>
</organism>
<evidence type="ECO:0000313" key="3">
    <source>
        <dbReference type="Proteomes" id="UP000580856"/>
    </source>
</evidence>
<evidence type="ECO:0000256" key="1">
    <source>
        <dbReference type="SAM" id="Phobius"/>
    </source>
</evidence>
<name>A0A846QFU5_9BACT</name>
<feature type="transmembrane region" description="Helical" evidence="1">
    <location>
        <begin position="206"/>
        <end position="226"/>
    </location>
</feature>
<keyword evidence="3" id="KW-1185">Reference proteome</keyword>
<feature type="transmembrane region" description="Helical" evidence="1">
    <location>
        <begin position="107"/>
        <end position="128"/>
    </location>
</feature>
<dbReference type="RefSeq" id="WP_167940703.1">
    <property type="nucleotide sequence ID" value="NZ_JAATJA010000001.1"/>
</dbReference>
<gene>
    <name evidence="2" type="ORF">GGQ74_001306</name>
</gene>
<reference evidence="2 3" key="1">
    <citation type="submission" date="2020-03" db="EMBL/GenBank/DDBJ databases">
        <title>Genomic Encyclopedia of Type Strains, Phase IV (KMG-IV): sequencing the most valuable type-strain genomes for metagenomic binning, comparative biology and taxonomic classification.</title>
        <authorList>
            <person name="Goeker M."/>
        </authorList>
    </citation>
    <scope>NUCLEOTIDE SEQUENCE [LARGE SCALE GENOMIC DNA]</scope>
    <source>
        <strain evidence="2 3">DSM 24233</strain>
    </source>
</reference>
<feature type="transmembrane region" description="Helical" evidence="1">
    <location>
        <begin position="285"/>
        <end position="305"/>
    </location>
</feature>
<sequence length="314" mass="35606">MNLSRNAVAVVVLAISLAVFCSAAAGMSFRMEPFHTHFFLFAWWPYIFGMESLLTLMGGFSTLYERPRSFWLSLPLSLTLWLAFEAVNFRLGNWHYIGVPASLPVRWTGYVLAYATVLPALSVTGRFLEYFGLWEDVTWKELGNASRLRWPMVALGVACLVLPLAWPRYFFPLVWGAPIFLLEPWLYACGARSHLRLLATGRPRRLLLALAAGLICGGLWECWNFRAGAKWYYTVPFVDVLHVFEMPILGFLGFPPFAVACDVVAAAFRHLRRHMAFRPERVRRVGWGVIALAAVLFDVAVMIGIDTFTVDLFR</sequence>
<dbReference type="Proteomes" id="UP000580856">
    <property type="component" value="Unassembled WGS sequence"/>
</dbReference>
<feature type="transmembrane region" description="Helical" evidence="1">
    <location>
        <begin position="172"/>
        <end position="194"/>
    </location>
</feature>
<proteinExistence type="predicted"/>
<comment type="caution">
    <text evidence="2">The sequence shown here is derived from an EMBL/GenBank/DDBJ whole genome shotgun (WGS) entry which is preliminary data.</text>
</comment>
<keyword evidence="1" id="KW-0472">Membrane</keyword>